<feature type="transmembrane region" description="Helical" evidence="14">
    <location>
        <begin position="40"/>
        <end position="64"/>
    </location>
</feature>
<organism evidence="15 16">
    <name type="scientific">Candidatus Kerfeldbacteria bacterium CG_4_10_14_0_8_um_filter_42_10</name>
    <dbReference type="NCBI Taxonomy" id="2014248"/>
    <lineage>
        <taxon>Bacteria</taxon>
        <taxon>Candidatus Kerfeldiibacteriota</taxon>
    </lineage>
</organism>
<dbReference type="PANTHER" id="PTHR30622">
    <property type="entry name" value="UNDECAPRENYL-DIPHOSPHATASE"/>
    <property type="match status" value="1"/>
</dbReference>
<feature type="transmembrane region" description="Helical" evidence="14">
    <location>
        <begin position="85"/>
        <end position="103"/>
    </location>
</feature>
<evidence type="ECO:0000256" key="8">
    <source>
        <dbReference type="ARBA" id="ARBA00022989"/>
    </source>
</evidence>
<keyword evidence="9 14" id="KW-0472">Membrane</keyword>
<keyword evidence="10 14" id="KW-0046">Antibiotic resistance</keyword>
<evidence type="ECO:0000256" key="3">
    <source>
        <dbReference type="ARBA" id="ARBA00012374"/>
    </source>
</evidence>
<dbReference type="PANTHER" id="PTHR30622:SF4">
    <property type="entry name" value="UNDECAPRENYL-DIPHOSPHATASE"/>
    <property type="match status" value="1"/>
</dbReference>
<evidence type="ECO:0000256" key="13">
    <source>
        <dbReference type="ARBA" id="ARBA00047594"/>
    </source>
</evidence>
<evidence type="ECO:0000256" key="4">
    <source>
        <dbReference type="ARBA" id="ARBA00021581"/>
    </source>
</evidence>
<comment type="function">
    <text evidence="14">Catalyzes the dephosphorylation of undecaprenyl diphosphate (UPP). Confers resistance to bacitracin.</text>
</comment>
<protein>
    <recommendedName>
        <fullName evidence="4 14">Undecaprenyl-diphosphatase</fullName>
        <ecNumber evidence="3 14">3.6.1.27</ecNumber>
    </recommendedName>
    <alternativeName>
        <fullName evidence="12 14">Bacitracin resistance protein</fullName>
    </alternativeName>
    <alternativeName>
        <fullName evidence="11 14">Undecaprenyl pyrophosphate phosphatase</fullName>
    </alternativeName>
</protein>
<evidence type="ECO:0000256" key="11">
    <source>
        <dbReference type="ARBA" id="ARBA00032707"/>
    </source>
</evidence>
<dbReference type="GO" id="GO:0005886">
    <property type="term" value="C:plasma membrane"/>
    <property type="evidence" value="ECO:0007669"/>
    <property type="project" value="UniProtKB-SubCell"/>
</dbReference>
<evidence type="ECO:0000256" key="9">
    <source>
        <dbReference type="ARBA" id="ARBA00023136"/>
    </source>
</evidence>
<dbReference type="HAMAP" id="MF_01006">
    <property type="entry name" value="Undec_diphosphatase"/>
    <property type="match status" value="1"/>
</dbReference>
<name>A0A2M7RKH2_9BACT</name>
<sequence>MELIQSIILGLAQGLGEFLPISSSGHLVVLPWLFNFKDPGLAFDVALHWGTLIAVLAYFWKDWIRLVKSLFRRGQNDSLKQDRKMLGLIVIASVPGALFGYLLDDWAETSFRAPLLIAGTLAIMGLILGWADKAGKKGRSFSEIGLWDSLIIGISQAVAIVPGVSRSGATISMALFRNINREAAARFSFLLSTPIIFGAGLVKVPELLHEGISVGVVMGALVAAFSGFLSIKYLLRYIQTKNYRPFVWYRIALALVILGVYFMR</sequence>
<dbReference type="Proteomes" id="UP000230779">
    <property type="component" value="Unassembled WGS sequence"/>
</dbReference>
<keyword evidence="14" id="KW-0961">Cell wall biogenesis/degradation</keyword>
<comment type="miscellaneous">
    <text evidence="14">Bacitracin is thought to be involved in the inhibition of peptidoglycan synthesis by sequestering undecaprenyl diphosphate, thereby reducing the pool of lipid carrier available.</text>
</comment>
<evidence type="ECO:0000313" key="15">
    <source>
        <dbReference type="EMBL" id="PIY96961.1"/>
    </source>
</evidence>
<keyword evidence="14" id="KW-0133">Cell shape</keyword>
<dbReference type="Pfam" id="PF02673">
    <property type="entry name" value="BacA"/>
    <property type="match status" value="1"/>
</dbReference>
<dbReference type="AlphaFoldDB" id="A0A2M7RKH2"/>
<comment type="catalytic activity">
    <reaction evidence="13 14">
        <text>di-trans,octa-cis-undecaprenyl diphosphate + H2O = di-trans,octa-cis-undecaprenyl phosphate + phosphate + H(+)</text>
        <dbReference type="Rhea" id="RHEA:28094"/>
        <dbReference type="ChEBI" id="CHEBI:15377"/>
        <dbReference type="ChEBI" id="CHEBI:15378"/>
        <dbReference type="ChEBI" id="CHEBI:43474"/>
        <dbReference type="ChEBI" id="CHEBI:58405"/>
        <dbReference type="ChEBI" id="CHEBI:60392"/>
        <dbReference type="EC" id="3.6.1.27"/>
    </reaction>
</comment>
<comment type="similarity">
    <text evidence="2 14">Belongs to the UppP family.</text>
</comment>
<dbReference type="GO" id="GO:0009252">
    <property type="term" value="P:peptidoglycan biosynthetic process"/>
    <property type="evidence" value="ECO:0007669"/>
    <property type="project" value="UniProtKB-KW"/>
</dbReference>
<proteinExistence type="inferred from homology"/>
<evidence type="ECO:0000256" key="2">
    <source>
        <dbReference type="ARBA" id="ARBA00010621"/>
    </source>
</evidence>
<feature type="transmembrane region" description="Helical" evidence="14">
    <location>
        <begin position="183"/>
        <end position="202"/>
    </location>
</feature>
<reference evidence="15 16" key="1">
    <citation type="submission" date="2017-09" db="EMBL/GenBank/DDBJ databases">
        <title>Depth-based differentiation of microbial function through sediment-hosted aquifers and enrichment of novel symbionts in the deep terrestrial subsurface.</title>
        <authorList>
            <person name="Probst A.J."/>
            <person name="Ladd B."/>
            <person name="Jarett J.K."/>
            <person name="Geller-Mcgrath D.E."/>
            <person name="Sieber C.M."/>
            <person name="Emerson J.B."/>
            <person name="Anantharaman K."/>
            <person name="Thomas B.C."/>
            <person name="Malmstrom R."/>
            <person name="Stieglmeier M."/>
            <person name="Klingl A."/>
            <person name="Woyke T."/>
            <person name="Ryan C.M."/>
            <person name="Banfield J.F."/>
        </authorList>
    </citation>
    <scope>NUCLEOTIDE SEQUENCE [LARGE SCALE GENOMIC DNA]</scope>
    <source>
        <strain evidence="15">CG_4_10_14_0_8_um_filter_42_10</strain>
    </source>
</reference>
<evidence type="ECO:0000256" key="14">
    <source>
        <dbReference type="HAMAP-Rule" id="MF_01006"/>
    </source>
</evidence>
<evidence type="ECO:0000256" key="6">
    <source>
        <dbReference type="ARBA" id="ARBA00022692"/>
    </source>
</evidence>
<dbReference type="InterPro" id="IPR003824">
    <property type="entry name" value="UppP"/>
</dbReference>
<evidence type="ECO:0000313" key="16">
    <source>
        <dbReference type="Proteomes" id="UP000230779"/>
    </source>
</evidence>
<keyword evidence="7 14" id="KW-0378">Hydrolase</keyword>
<dbReference type="EMBL" id="PFMD01000024">
    <property type="protein sequence ID" value="PIY96961.1"/>
    <property type="molecule type" value="Genomic_DNA"/>
</dbReference>
<keyword evidence="14" id="KW-0573">Peptidoglycan synthesis</keyword>
<dbReference type="GO" id="GO:0050380">
    <property type="term" value="F:undecaprenyl-diphosphatase activity"/>
    <property type="evidence" value="ECO:0007669"/>
    <property type="project" value="UniProtKB-UniRule"/>
</dbReference>
<dbReference type="EC" id="3.6.1.27" evidence="3 14"/>
<dbReference type="GO" id="GO:0008360">
    <property type="term" value="P:regulation of cell shape"/>
    <property type="evidence" value="ECO:0007669"/>
    <property type="project" value="UniProtKB-KW"/>
</dbReference>
<comment type="caution">
    <text evidence="15">The sequence shown here is derived from an EMBL/GenBank/DDBJ whole genome shotgun (WGS) entry which is preliminary data.</text>
</comment>
<evidence type="ECO:0000256" key="1">
    <source>
        <dbReference type="ARBA" id="ARBA00004651"/>
    </source>
</evidence>
<evidence type="ECO:0000256" key="5">
    <source>
        <dbReference type="ARBA" id="ARBA00022475"/>
    </source>
</evidence>
<evidence type="ECO:0000256" key="12">
    <source>
        <dbReference type="ARBA" id="ARBA00032932"/>
    </source>
</evidence>
<gene>
    <name evidence="14" type="primary">uppP</name>
    <name evidence="15" type="ORF">COY66_02205</name>
</gene>
<accession>A0A2M7RKH2</accession>
<dbReference type="GO" id="GO:0046677">
    <property type="term" value="P:response to antibiotic"/>
    <property type="evidence" value="ECO:0007669"/>
    <property type="project" value="UniProtKB-UniRule"/>
</dbReference>
<comment type="subcellular location">
    <subcellularLocation>
        <location evidence="1 14">Cell membrane</location>
        <topology evidence="1 14">Multi-pass membrane protein</topology>
    </subcellularLocation>
</comment>
<feature type="transmembrane region" description="Helical" evidence="14">
    <location>
        <begin position="214"/>
        <end position="235"/>
    </location>
</feature>
<feature type="transmembrane region" description="Helical" evidence="14">
    <location>
        <begin position="247"/>
        <end position="263"/>
    </location>
</feature>
<keyword evidence="8 14" id="KW-1133">Transmembrane helix</keyword>
<evidence type="ECO:0000256" key="7">
    <source>
        <dbReference type="ARBA" id="ARBA00022801"/>
    </source>
</evidence>
<evidence type="ECO:0000256" key="10">
    <source>
        <dbReference type="ARBA" id="ARBA00023251"/>
    </source>
</evidence>
<dbReference type="GO" id="GO:0071555">
    <property type="term" value="P:cell wall organization"/>
    <property type="evidence" value="ECO:0007669"/>
    <property type="project" value="UniProtKB-KW"/>
</dbReference>
<keyword evidence="6 14" id="KW-0812">Transmembrane</keyword>
<keyword evidence="5 14" id="KW-1003">Cell membrane</keyword>
<feature type="transmembrane region" description="Helical" evidence="14">
    <location>
        <begin position="109"/>
        <end position="131"/>
    </location>
</feature>